<comment type="pathway">
    <text evidence="2 12">Cofactor biosynthesis; NAD(+) biosynthesis; iminoaspartate from L-aspartate (oxidase route): step 1/1.</text>
</comment>
<dbReference type="InterPro" id="IPR003953">
    <property type="entry name" value="FAD-dep_OxRdtase_2_FAD-bd"/>
</dbReference>
<keyword evidence="16" id="KW-1185">Reference proteome</keyword>
<feature type="domain" description="Fumarate reductase/succinate dehydrogenase flavoprotein-like C-terminal" evidence="14">
    <location>
        <begin position="416"/>
        <end position="504"/>
    </location>
</feature>
<reference evidence="15" key="1">
    <citation type="submission" date="2022-11" db="EMBL/GenBank/DDBJ databases">
        <title>WGS of Natronobacillus azotifigens 24KS-1, an anaerobic diazotrophic haloalkaliphile from soda-rich habitats.</title>
        <authorList>
            <person name="Sorokin D.Y."/>
            <person name="Merkel A.Y."/>
        </authorList>
    </citation>
    <scope>NUCLEOTIDE SEQUENCE</scope>
    <source>
        <strain evidence="15">24KS-1</strain>
    </source>
</reference>
<dbReference type="GO" id="GO:0034628">
    <property type="term" value="P:'de novo' NAD+ biosynthetic process from L-aspartate"/>
    <property type="evidence" value="ECO:0007669"/>
    <property type="project" value="TreeGrafter"/>
</dbReference>
<proteinExistence type="inferred from homology"/>
<dbReference type="Pfam" id="PF00890">
    <property type="entry name" value="FAD_binding_2"/>
    <property type="match status" value="1"/>
</dbReference>
<comment type="function">
    <text evidence="12">Catalyzes the oxidation of L-aspartate to iminoaspartate.</text>
</comment>
<dbReference type="Gene3D" id="1.20.58.100">
    <property type="entry name" value="Fumarate reductase/succinate dehydrogenase flavoprotein-like, C-terminal domain"/>
    <property type="match status" value="1"/>
</dbReference>
<dbReference type="SUPFAM" id="SSF51905">
    <property type="entry name" value="FAD/NAD(P)-binding domain"/>
    <property type="match status" value="1"/>
</dbReference>
<dbReference type="PANTHER" id="PTHR42716:SF2">
    <property type="entry name" value="L-ASPARTATE OXIDASE, CHLOROPLASTIC"/>
    <property type="match status" value="1"/>
</dbReference>
<dbReference type="EC" id="1.4.3.16" evidence="4 11"/>
<dbReference type="NCBIfam" id="TIGR00551">
    <property type="entry name" value="nadB"/>
    <property type="match status" value="1"/>
</dbReference>
<evidence type="ECO:0000256" key="1">
    <source>
        <dbReference type="ARBA" id="ARBA00001974"/>
    </source>
</evidence>
<dbReference type="InterPro" id="IPR027477">
    <property type="entry name" value="Succ_DH/fumarate_Rdtase_cat_sf"/>
</dbReference>
<evidence type="ECO:0000256" key="9">
    <source>
        <dbReference type="ARBA" id="ARBA00023002"/>
    </source>
</evidence>
<keyword evidence="7 12" id="KW-0662">Pyridine nucleotide biosynthesis</keyword>
<dbReference type="GO" id="GO:0008734">
    <property type="term" value="F:L-aspartate oxidase activity"/>
    <property type="evidence" value="ECO:0007669"/>
    <property type="project" value="UniProtKB-UniRule"/>
</dbReference>
<dbReference type="EMBL" id="JAPRAT010000005">
    <property type="protein sequence ID" value="MCZ0702382.1"/>
    <property type="molecule type" value="Genomic_DNA"/>
</dbReference>
<evidence type="ECO:0000256" key="11">
    <source>
        <dbReference type="NCBIfam" id="TIGR00551"/>
    </source>
</evidence>
<gene>
    <name evidence="15" type="primary">nadB</name>
    <name evidence="15" type="ORF">OWO01_04040</name>
</gene>
<evidence type="ECO:0000313" key="15">
    <source>
        <dbReference type="EMBL" id="MCZ0702382.1"/>
    </source>
</evidence>
<protein>
    <recommendedName>
        <fullName evidence="5 11">L-aspartate oxidase</fullName>
        <ecNumber evidence="4 11">1.4.3.16</ecNumber>
    </recommendedName>
</protein>
<name>A0A9J6RAJ7_9BACI</name>
<dbReference type="InterPro" id="IPR005288">
    <property type="entry name" value="NadB"/>
</dbReference>
<comment type="catalytic activity">
    <reaction evidence="10">
        <text>L-aspartate + O2 = iminosuccinate + H2O2</text>
        <dbReference type="Rhea" id="RHEA:25876"/>
        <dbReference type="ChEBI" id="CHEBI:15379"/>
        <dbReference type="ChEBI" id="CHEBI:16240"/>
        <dbReference type="ChEBI" id="CHEBI:29991"/>
        <dbReference type="ChEBI" id="CHEBI:77875"/>
        <dbReference type="EC" id="1.4.3.16"/>
    </reaction>
    <physiologicalReaction direction="left-to-right" evidence="10">
        <dbReference type="Rhea" id="RHEA:25877"/>
    </physiologicalReaction>
</comment>
<dbReference type="FunFam" id="3.90.700.10:FF:000002">
    <property type="entry name" value="L-aspartate oxidase"/>
    <property type="match status" value="1"/>
</dbReference>
<evidence type="ECO:0000256" key="10">
    <source>
        <dbReference type="ARBA" id="ARBA00048305"/>
    </source>
</evidence>
<keyword evidence="9 12" id="KW-0560">Oxidoreductase</keyword>
<dbReference type="Gene3D" id="3.90.700.10">
    <property type="entry name" value="Succinate dehydrogenase/fumarate reductase flavoprotein, catalytic domain"/>
    <property type="match status" value="1"/>
</dbReference>
<comment type="caution">
    <text evidence="15">The sequence shown here is derived from an EMBL/GenBank/DDBJ whole genome shotgun (WGS) entry which is preliminary data.</text>
</comment>
<evidence type="ECO:0000256" key="7">
    <source>
        <dbReference type="ARBA" id="ARBA00022642"/>
    </source>
</evidence>
<comment type="subcellular location">
    <subcellularLocation>
        <location evidence="12">Cytoplasm</location>
    </subcellularLocation>
</comment>
<evidence type="ECO:0000256" key="8">
    <source>
        <dbReference type="ARBA" id="ARBA00022827"/>
    </source>
</evidence>
<keyword evidence="8 12" id="KW-0274">FAD</keyword>
<dbReference type="Gene3D" id="3.50.50.60">
    <property type="entry name" value="FAD/NAD(P)-binding domain"/>
    <property type="match status" value="1"/>
</dbReference>
<evidence type="ECO:0000256" key="4">
    <source>
        <dbReference type="ARBA" id="ARBA00012173"/>
    </source>
</evidence>
<evidence type="ECO:0000259" key="13">
    <source>
        <dbReference type="Pfam" id="PF00890"/>
    </source>
</evidence>
<dbReference type="RefSeq" id="WP_268779150.1">
    <property type="nucleotide sequence ID" value="NZ_JAPRAT010000005.1"/>
</dbReference>
<evidence type="ECO:0000256" key="12">
    <source>
        <dbReference type="RuleBase" id="RU362049"/>
    </source>
</evidence>
<dbReference type="PANTHER" id="PTHR42716">
    <property type="entry name" value="L-ASPARTATE OXIDASE"/>
    <property type="match status" value="1"/>
</dbReference>
<evidence type="ECO:0000256" key="3">
    <source>
        <dbReference type="ARBA" id="ARBA00008562"/>
    </source>
</evidence>
<evidence type="ECO:0000259" key="14">
    <source>
        <dbReference type="Pfam" id="PF02910"/>
    </source>
</evidence>
<comment type="cofactor">
    <cofactor evidence="1 12">
        <name>FAD</name>
        <dbReference type="ChEBI" id="CHEBI:57692"/>
    </cofactor>
</comment>
<dbReference type="InterPro" id="IPR037099">
    <property type="entry name" value="Fum_R/Succ_DH_flav-like_C_sf"/>
</dbReference>
<feature type="domain" description="FAD-dependent oxidoreductase 2 FAD-binding" evidence="13">
    <location>
        <begin position="6"/>
        <end position="370"/>
    </location>
</feature>
<dbReference type="SUPFAM" id="SSF56425">
    <property type="entry name" value="Succinate dehydrogenase/fumarate reductase flavoprotein, catalytic domain"/>
    <property type="match status" value="1"/>
</dbReference>
<dbReference type="Proteomes" id="UP001084197">
    <property type="component" value="Unassembled WGS sequence"/>
</dbReference>
<organism evidence="15 16">
    <name type="scientific">Natronobacillus azotifigens</name>
    <dbReference type="NCBI Taxonomy" id="472978"/>
    <lineage>
        <taxon>Bacteria</taxon>
        <taxon>Bacillati</taxon>
        <taxon>Bacillota</taxon>
        <taxon>Bacilli</taxon>
        <taxon>Bacillales</taxon>
        <taxon>Bacillaceae</taxon>
        <taxon>Natronobacillus</taxon>
    </lineage>
</organism>
<evidence type="ECO:0000256" key="5">
    <source>
        <dbReference type="ARBA" id="ARBA00021901"/>
    </source>
</evidence>
<dbReference type="AlphaFoldDB" id="A0A9J6RAJ7"/>
<dbReference type="InterPro" id="IPR036188">
    <property type="entry name" value="FAD/NAD-bd_sf"/>
</dbReference>
<dbReference type="GO" id="GO:0033765">
    <property type="term" value="F:steroid dehydrogenase activity, acting on the CH-CH group of donors"/>
    <property type="evidence" value="ECO:0007669"/>
    <property type="project" value="UniProtKB-ARBA"/>
</dbReference>
<dbReference type="NCBIfam" id="NF005978">
    <property type="entry name" value="PRK08071.1"/>
    <property type="match status" value="1"/>
</dbReference>
<comment type="similarity">
    <text evidence="3 12">Belongs to the FAD-dependent oxidoreductase 2 family. NadB subfamily.</text>
</comment>
<dbReference type="SUPFAM" id="SSF46977">
    <property type="entry name" value="Succinate dehydrogenase/fumarate reductase flavoprotein C-terminal domain"/>
    <property type="match status" value="1"/>
</dbReference>
<dbReference type="GO" id="GO:0005737">
    <property type="term" value="C:cytoplasm"/>
    <property type="evidence" value="ECO:0007669"/>
    <property type="project" value="UniProtKB-SubCell"/>
</dbReference>
<dbReference type="InterPro" id="IPR015939">
    <property type="entry name" value="Fum_Rdtase/Succ_DH_flav-like_C"/>
</dbReference>
<evidence type="ECO:0000256" key="6">
    <source>
        <dbReference type="ARBA" id="ARBA00022630"/>
    </source>
</evidence>
<dbReference type="Pfam" id="PF02910">
    <property type="entry name" value="Succ_DH_flav_C"/>
    <property type="match status" value="1"/>
</dbReference>
<sequence length="518" mass="57016">MEKERVLIIGSGIAAMTLAKQLPKDKEILLITKGKIDDNNSVRAQGGIAAVTDAKDSWRAHFYDTMQAGYQMTDPEAVTMLVKKGPTYIQKMVADGLTFDKDESGHFLLGQEGAHSQRRILHAGGDQTGKKIMDYLFDTLPDNVQIITNITVVDLLVSNNQCYGVLTVTEDGETCTIYANHIVLATGGCGALYQFSSNDPNITGDGIAMAYRAGAKITDLEFMQFHPTLLVKDTQSYGLVSEAVRGEGARLVTKTGEAIMDKVHPLKDLAPRDVVARTIQAYLAKGTNIYLDITMIERFRDRFPMISALCDQANLDLSTGLLPVAPGAHFLMGGVATNLAGETSVKQLYAVGEVAASGVHGANRLASNSLLEAIVFANRLARAIKRAKPIKTPIRKSRTKTIACAEKQLVLPRKTDLQTRMMLQAGIIREQSQLSDLKQWLESFNIHQDIDHVIPSQRMYLNQLLTCWLIVTSALARTESRGAHWRSDYPTMDSKWEGKHITYCHEQLGHKCVPGGER</sequence>
<accession>A0A9J6RAJ7</accession>
<keyword evidence="6 12" id="KW-0285">Flavoprotein</keyword>
<evidence type="ECO:0000313" key="16">
    <source>
        <dbReference type="Proteomes" id="UP001084197"/>
    </source>
</evidence>
<evidence type="ECO:0000256" key="2">
    <source>
        <dbReference type="ARBA" id="ARBA00004950"/>
    </source>
</evidence>